<dbReference type="InterPro" id="IPR000683">
    <property type="entry name" value="Gfo/Idh/MocA-like_OxRdtase_N"/>
</dbReference>
<organism evidence="8 9">
    <name type="scientific">Papiliotrema laurentii</name>
    <name type="common">Cryptococcus laurentii</name>
    <dbReference type="NCBI Taxonomy" id="5418"/>
    <lineage>
        <taxon>Eukaryota</taxon>
        <taxon>Fungi</taxon>
        <taxon>Dikarya</taxon>
        <taxon>Basidiomycota</taxon>
        <taxon>Agaricomycotina</taxon>
        <taxon>Tremellomycetes</taxon>
        <taxon>Tremellales</taxon>
        <taxon>Rhynchogastremaceae</taxon>
        <taxon>Papiliotrema</taxon>
    </lineage>
</organism>
<protein>
    <recommendedName>
        <fullName evidence="3">D-xylose 1-dehydrogenase (NADP(+), D-xylono-1,5-lactone-forming)</fullName>
        <ecNumber evidence="3">1.1.1.179</ecNumber>
    </recommendedName>
    <alternativeName>
        <fullName evidence="4">D-xylose-NADP dehydrogenase</fullName>
    </alternativeName>
</protein>
<accession>A0AAD9FN74</accession>
<comment type="caution">
    <text evidence="8">The sequence shown here is derived from an EMBL/GenBank/DDBJ whole genome shotgun (WGS) entry which is preliminary data.</text>
</comment>
<dbReference type="InterPro" id="IPR055170">
    <property type="entry name" value="GFO_IDH_MocA-like_dom"/>
</dbReference>
<proteinExistence type="inferred from homology"/>
<comment type="similarity">
    <text evidence="1">Belongs to the Gfo/Idh/MocA family.</text>
</comment>
<dbReference type="InterPro" id="IPR036291">
    <property type="entry name" value="NAD(P)-bd_dom_sf"/>
</dbReference>
<dbReference type="AlphaFoldDB" id="A0AAD9FN74"/>
<dbReference type="Pfam" id="PF22725">
    <property type="entry name" value="GFO_IDH_MocA_C3"/>
    <property type="match status" value="1"/>
</dbReference>
<dbReference type="PANTHER" id="PTHR22604">
    <property type="entry name" value="OXIDOREDUCTASES"/>
    <property type="match status" value="1"/>
</dbReference>
<name>A0AAD9FN74_PAPLA</name>
<dbReference type="Gene3D" id="3.30.360.10">
    <property type="entry name" value="Dihydrodipicolinate Reductase, domain 2"/>
    <property type="match status" value="1"/>
</dbReference>
<feature type="domain" description="Gfo/Idh/MocA-like oxidoreductase N-terminal" evidence="6">
    <location>
        <begin position="8"/>
        <end position="146"/>
    </location>
</feature>
<dbReference type="SUPFAM" id="SSF51735">
    <property type="entry name" value="NAD(P)-binding Rossmann-fold domains"/>
    <property type="match status" value="1"/>
</dbReference>
<dbReference type="GO" id="GO:0000166">
    <property type="term" value="F:nucleotide binding"/>
    <property type="evidence" value="ECO:0007669"/>
    <property type="project" value="InterPro"/>
</dbReference>
<dbReference type="InterPro" id="IPR050984">
    <property type="entry name" value="Gfo/Idh/MocA_domain"/>
</dbReference>
<evidence type="ECO:0000313" key="8">
    <source>
        <dbReference type="EMBL" id="KAK1922934.1"/>
    </source>
</evidence>
<evidence type="ECO:0000259" key="6">
    <source>
        <dbReference type="Pfam" id="PF01408"/>
    </source>
</evidence>
<gene>
    <name evidence="8" type="ORF">DB88DRAFT_493191</name>
</gene>
<dbReference type="Proteomes" id="UP001182556">
    <property type="component" value="Unassembled WGS sequence"/>
</dbReference>
<dbReference type="Gene3D" id="3.40.50.720">
    <property type="entry name" value="NAD(P)-binding Rossmann-like Domain"/>
    <property type="match status" value="1"/>
</dbReference>
<dbReference type="EC" id="1.1.1.179" evidence="3"/>
<sequence length="383" mass="41898">MSRPFVAHWGILGCGWMSSMFVKDLCVASSTRQAGDVGHAIAAVGSRAKEKAEEFIQTNCPHGAAAQIDGTVAWQPKPYGSYKHVVEDSNVNIVYVGTMNIAHFDDAKLALEAGKHCLLEKPATLNAAEWRVLAELAKRKGVFLMEAVWTRFNPVLIAVQQAVHSGVIGEIRCLYSDLSMRSLDTNPPNHRTLIPELAGGALLDLGPYPLVWALMIQYHHPANRLARPSKVGSTMLLRKGVDIATSFTLTFENLGAVAYCTANLVSATDETCGTRIVGSKGEIIVTGITSRPDGYVVKRYANPNSAALHAAEDRFLPDEKHSFAFEGVGWNWEADAVARCLRDGLLECPRMPHAETEMTMEMFDQIRVEGGYTYLPGLEKVQL</sequence>
<dbReference type="Pfam" id="PF01408">
    <property type="entry name" value="GFO_IDH_MocA"/>
    <property type="match status" value="1"/>
</dbReference>
<evidence type="ECO:0000259" key="7">
    <source>
        <dbReference type="Pfam" id="PF22725"/>
    </source>
</evidence>
<evidence type="ECO:0000313" key="9">
    <source>
        <dbReference type="Proteomes" id="UP001182556"/>
    </source>
</evidence>
<comment type="catalytic activity">
    <reaction evidence="5">
        <text>D-xylose + NADP(+) = D-xylono-1,5-lactone + NADPH + H(+)</text>
        <dbReference type="Rhea" id="RHEA:22000"/>
        <dbReference type="ChEBI" id="CHEBI:15378"/>
        <dbReference type="ChEBI" id="CHEBI:15867"/>
        <dbReference type="ChEBI" id="CHEBI:53455"/>
        <dbReference type="ChEBI" id="CHEBI:57783"/>
        <dbReference type="ChEBI" id="CHEBI:58349"/>
        <dbReference type="EC" id="1.1.1.179"/>
    </reaction>
</comment>
<feature type="domain" description="GFO/IDH/MocA-like oxidoreductase" evidence="7">
    <location>
        <begin position="158"/>
        <end position="283"/>
    </location>
</feature>
<evidence type="ECO:0000256" key="2">
    <source>
        <dbReference type="ARBA" id="ARBA00023002"/>
    </source>
</evidence>
<reference evidence="8" key="1">
    <citation type="submission" date="2023-02" db="EMBL/GenBank/DDBJ databases">
        <title>Identification and recombinant expression of a fungal hydrolase from Papiliotrema laurentii that hydrolyzes apple cutin and clears colloidal polyester polyurethane.</title>
        <authorList>
            <consortium name="DOE Joint Genome Institute"/>
            <person name="Roman V.A."/>
            <person name="Bojanowski C."/>
            <person name="Crable B.R."/>
            <person name="Wagner D.N."/>
            <person name="Hung C.S."/>
            <person name="Nadeau L.J."/>
            <person name="Schratz L."/>
            <person name="Haridas S."/>
            <person name="Pangilinan J."/>
            <person name="Lipzen A."/>
            <person name="Na H."/>
            <person name="Yan M."/>
            <person name="Ng V."/>
            <person name="Grigoriev I.V."/>
            <person name="Spatafora J.W."/>
            <person name="Barlow D."/>
            <person name="Biffinger J."/>
            <person name="Kelley-Loughnane N."/>
            <person name="Varaljay V.A."/>
            <person name="Crookes-Goodson W.J."/>
        </authorList>
    </citation>
    <scope>NUCLEOTIDE SEQUENCE</scope>
    <source>
        <strain evidence="8">5307AH</strain>
    </source>
</reference>
<keyword evidence="2" id="KW-0560">Oxidoreductase</keyword>
<evidence type="ECO:0000256" key="1">
    <source>
        <dbReference type="ARBA" id="ARBA00010928"/>
    </source>
</evidence>
<dbReference type="GO" id="GO:0047837">
    <property type="term" value="F:D-xylose 1-dehydrogenase (NADP+) activity"/>
    <property type="evidence" value="ECO:0007669"/>
    <property type="project" value="UniProtKB-EC"/>
</dbReference>
<evidence type="ECO:0000256" key="5">
    <source>
        <dbReference type="ARBA" id="ARBA00049233"/>
    </source>
</evidence>
<evidence type="ECO:0000256" key="4">
    <source>
        <dbReference type="ARBA" id="ARBA00042988"/>
    </source>
</evidence>
<keyword evidence="9" id="KW-1185">Reference proteome</keyword>
<dbReference type="SUPFAM" id="SSF55347">
    <property type="entry name" value="Glyceraldehyde-3-phosphate dehydrogenase-like, C-terminal domain"/>
    <property type="match status" value="1"/>
</dbReference>
<evidence type="ECO:0000256" key="3">
    <source>
        <dbReference type="ARBA" id="ARBA00038984"/>
    </source>
</evidence>
<dbReference type="EMBL" id="JAODAN010000007">
    <property type="protein sequence ID" value="KAK1922934.1"/>
    <property type="molecule type" value="Genomic_DNA"/>
</dbReference>
<dbReference type="PANTHER" id="PTHR22604:SF105">
    <property type="entry name" value="TRANS-1,2-DIHYDROBENZENE-1,2-DIOL DEHYDROGENASE"/>
    <property type="match status" value="1"/>
</dbReference>